<dbReference type="GO" id="GO:0005929">
    <property type="term" value="C:cilium"/>
    <property type="evidence" value="ECO:0007669"/>
    <property type="project" value="GOC"/>
</dbReference>
<reference evidence="5 6" key="1">
    <citation type="journal article" date="2015" name="Mol. Biochem. Parasitol.">
        <title>Identification of polymorphic genes for use in assemblage B genotyping assays through comparative genomics of multiple assemblage B Giardia duodenalis isolates.</title>
        <authorList>
            <person name="Wielinga C."/>
            <person name="Thompson R.C."/>
            <person name="Monis P."/>
            <person name="Ryan U."/>
        </authorList>
    </citation>
    <scope>NUCLEOTIDE SEQUENCE [LARGE SCALE GENOMIC DNA]</scope>
    <source>
        <strain evidence="5 6">BAH15c1</strain>
    </source>
</reference>
<evidence type="ECO:0000256" key="1">
    <source>
        <dbReference type="ARBA" id="ARBA00010935"/>
    </source>
</evidence>
<dbReference type="InterPro" id="IPR011990">
    <property type="entry name" value="TPR-like_helical_dom_sf"/>
</dbReference>
<name>A0A132P056_GIAIN</name>
<protein>
    <submittedName>
        <fullName evidence="5">TRP/ tetratricopeptide repeat/ domain containing protein</fullName>
    </submittedName>
</protein>
<evidence type="ECO:0000313" key="5">
    <source>
        <dbReference type="EMBL" id="KWX15708.1"/>
    </source>
</evidence>
<dbReference type="PANTHER" id="PTHR14699">
    <property type="entry name" value="STI2 PROTEIN-RELATED"/>
    <property type="match status" value="1"/>
</dbReference>
<feature type="coiled-coil region" evidence="2">
    <location>
        <begin position="1648"/>
        <end position="1679"/>
    </location>
</feature>
<dbReference type="EMBL" id="JXTI01000004">
    <property type="protein sequence ID" value="KWX15708.1"/>
    <property type="molecule type" value="Genomic_DNA"/>
</dbReference>
<feature type="domain" description="Tetratricopeptide repeat protein 21A/21B C-terminal ARM" evidence="4">
    <location>
        <begin position="1659"/>
        <end position="1846"/>
    </location>
</feature>
<gene>
    <name evidence="5" type="ORF">QR46_0290</name>
</gene>
<evidence type="ECO:0000313" key="6">
    <source>
        <dbReference type="Proteomes" id="UP000070089"/>
    </source>
</evidence>
<feature type="compositionally biased region" description="Acidic residues" evidence="3">
    <location>
        <begin position="1414"/>
        <end position="1432"/>
    </location>
</feature>
<dbReference type="OrthoDB" id="10259630at2759"/>
<dbReference type="Pfam" id="PF25063">
    <property type="entry name" value="ARM_TT21_C"/>
    <property type="match status" value="1"/>
</dbReference>
<dbReference type="Proteomes" id="UP000070089">
    <property type="component" value="Unassembled WGS sequence"/>
</dbReference>
<evidence type="ECO:0000256" key="2">
    <source>
        <dbReference type="SAM" id="Coils"/>
    </source>
</evidence>
<proteinExistence type="inferred from homology"/>
<organism evidence="5 6">
    <name type="scientific">Giardia duodenalis assemblage B</name>
    <dbReference type="NCBI Taxonomy" id="1394984"/>
    <lineage>
        <taxon>Eukaryota</taxon>
        <taxon>Metamonada</taxon>
        <taxon>Diplomonadida</taxon>
        <taxon>Hexamitidae</taxon>
        <taxon>Giardiinae</taxon>
        <taxon>Giardia</taxon>
    </lineage>
</organism>
<dbReference type="InterPro" id="IPR019734">
    <property type="entry name" value="TPR_rpt"/>
</dbReference>
<accession>A0A132P056</accession>
<dbReference type="GO" id="GO:0035721">
    <property type="term" value="P:intraciliary retrograde transport"/>
    <property type="evidence" value="ECO:0007669"/>
    <property type="project" value="TreeGrafter"/>
</dbReference>
<sequence>MLHNVGVIRPLQRGEPLIAHVVVQTTNLTHSNEITKKFLFKALAIIRPMEELLATIIIHGSAGEFGRISTLLEETAQDGGFSADIRGLLRAALDLRFDEIKSGMSVLRQHTSGKLATIALFIEFVYLNSCPLRDNDRIEVLQKSLELDFISVTLPLLFTMLTASVIFNPSALLSFADVIENKTDGISACCALAILLSEEASIKFHDKLNDYMNPCLKSLSSPATCACKYHFYLKSDISTLKEYLPMVTTRYARMGMVLKDLQSLVLFEPSAYDSAVEVYRSTLPPDTSLIDHIKQSHFPYSKANQLGALLSIACFSTELDLNSMLFTAGRQVLLKDIGNVRSPQQLSAVCSFIVGMLRSCPLVSVCETLKDLLIEVLGDPKLQRTYKTPLQILKAYLSSAKALLHYVNGNDADARTVSEEALTDIKQVTERLDCSLAEISISGVDKSSMLLTIEDMNILMISLSGNHDKAVSKAHMLADLDIDAGLADLDAPASPSKLLVDESSLGAQSSQKIGRNYVGNHVAMNVILSSMSSAHLDRKPLFSIMHSILPSLINKAKNPLANMIGVSPLHTNVSYPTLFPDTLALTVLSKYIIQALRTGHEAPLTDNEAKILTTSYNIILSLLISSPTLRLADLQLLSFLQEHQSVIRRLYTLSSLASEHGFVGLTTDELFLAATSSNAIGNTKEVQLFLSQAVLLDPSIEQTPNFASVVSKIYSARGDWAQAIKSLSTILTSKIITLKDDALANTDLLPLRTHIALLKLRLSDESGYHDLKSYLSAIDSELSAQGRRLNPLSLEPTESNLSYVYMQLTYLLSKITIFCLINAHVTQVFNLTDASENLFTTLQEEYSLSFFDSASVAGDVIDALMGSDRNTAQQASNFGNTFPYYGAAYGPDPFPFSEIFVNPSATSMAYSMSKSLATSEAMSLHAALALLKPYVKTNREIERLYRSCSLHLKNDKAAYVQHFLLDKSSGLDSESTYDNAPPSRLFSLASAYQFVGKTKESSKCLETLFTNHKKYSKSLALKPDSALLFQAVISTLYARSLCRTHFFLKAESMLVEFVNTLLETWNSALVGYALSYTLVFSELVKLLYRMGKEPDIAHLTDATVLKLASQYQLPQTADISTNHLPTDVVCLAVYAVRCRIALKDPISTTDDKILKLQLAINWFTSCVVIKTGKALTTSMKPKALLRNGIFSSKESTILNLAIYQNTQISSPIIACKARVVASELYLDLAYVYLESTGILTDQVIQPEISLDPVKKGMAKNALDFTKRSIDFCKNSKAYLLGAVLFSVVATDYVTANEYVNHALELPATDSLANEFHSQLRSKLTTEDNDDIGMDDFNADFQGYTDPTTDSQDVFKSPFEQMVHKLKKDLTCDRGTALDTFLVQSCTRQDPWNLHNLLFGEDDGVEVAGMIESDAEASDECEDDHGDNNDNEGDMTGSKETKASRDAATAEEAALLGSMMNSQLSRDAQNEASSLDGYWFLGLGFICIKTGRVKDGVPYLIISTRLHTLQESYKARAYFVLGTTYLNSTRSPLFGYQSALTTKSTSAVAMQKMAMKQSRSGGNAEEEDIDETGDGVVPTMAAIEAREEDVNNAMKSLKELEKLSSRGVAEAASLHLALLCYVKVTEHKIVKDKINRVMLDEGKGAKSKVVPLESKKDKLKDDLEAAKDDLLSAIEEMTDATPNIVVLLTCLGIVFTHLKNHPRARNQFKRAAGLIPEVKEVIAANQLTRWLDLDAAVSANLALADLYITTGKLSNAIKSLEAVSHQDHLNAISYELYGLVMEKEASYNDACKYYESAWLLSRGASTVAFRLAYNYIKSNRYEDAVVMCQLALREWSDFARLRKEVLYLAERRLRTSYV</sequence>
<dbReference type="InterPro" id="IPR056834">
    <property type="entry name" value="ARM_TT21_C"/>
</dbReference>
<keyword evidence="2" id="KW-0175">Coiled coil</keyword>
<dbReference type="InterPro" id="IPR040364">
    <property type="entry name" value="TTC21A/TTC21B"/>
</dbReference>
<dbReference type="GO" id="GO:0030991">
    <property type="term" value="C:intraciliary transport particle A"/>
    <property type="evidence" value="ECO:0007669"/>
    <property type="project" value="TreeGrafter"/>
</dbReference>
<evidence type="ECO:0000256" key="3">
    <source>
        <dbReference type="SAM" id="MobiDB-lite"/>
    </source>
</evidence>
<dbReference type="Gene3D" id="1.25.40.10">
    <property type="entry name" value="Tetratricopeptide repeat domain"/>
    <property type="match status" value="1"/>
</dbReference>
<comment type="similarity">
    <text evidence="1">Belongs to the TTC21 family.</text>
</comment>
<dbReference type="VEuPathDB" id="GiardiaDB:QR46_0290"/>
<dbReference type="SMART" id="SM00028">
    <property type="entry name" value="TPR"/>
    <property type="match status" value="3"/>
</dbReference>
<comment type="caution">
    <text evidence="5">The sequence shown here is derived from an EMBL/GenBank/DDBJ whole genome shotgun (WGS) entry which is preliminary data.</text>
</comment>
<feature type="region of interest" description="Disordered" evidence="3">
    <location>
        <begin position="1414"/>
        <end position="1446"/>
    </location>
</feature>
<dbReference type="GO" id="GO:0061512">
    <property type="term" value="P:protein localization to cilium"/>
    <property type="evidence" value="ECO:0007669"/>
    <property type="project" value="TreeGrafter"/>
</dbReference>
<dbReference type="PANTHER" id="PTHR14699:SF0">
    <property type="entry name" value="TETRATRICOPEPTIDE REPEAT PROTEIN 21 HOMOLOG"/>
    <property type="match status" value="1"/>
</dbReference>
<dbReference type="SUPFAM" id="SSF48452">
    <property type="entry name" value="TPR-like"/>
    <property type="match status" value="1"/>
</dbReference>
<evidence type="ECO:0000259" key="4">
    <source>
        <dbReference type="Pfam" id="PF25063"/>
    </source>
</evidence>